<dbReference type="eggNOG" id="arCOG05213">
    <property type="taxonomic scope" value="Archaea"/>
</dbReference>
<dbReference type="GO" id="GO:0008381">
    <property type="term" value="F:mechanosensitive monoatomic ion channel activity"/>
    <property type="evidence" value="ECO:0007669"/>
    <property type="project" value="TreeGrafter"/>
</dbReference>
<accession>L0HEH7</accession>
<evidence type="ECO:0000256" key="5">
    <source>
        <dbReference type="SAM" id="Phobius"/>
    </source>
</evidence>
<dbReference type="HOGENOM" id="CLU_095787_4_1_2"/>
<gene>
    <name evidence="6" type="ordered locus">Metfor_1391</name>
</gene>
<proteinExistence type="predicted"/>
<dbReference type="AlphaFoldDB" id="L0HEH7"/>
<dbReference type="STRING" id="593750.Metfor_1391"/>
<keyword evidence="7" id="KW-1185">Reference proteome</keyword>
<organism evidence="6 7">
    <name type="scientific">Methanoregula formicica (strain DSM 22288 / NBRC 105244 / SMSP)</name>
    <dbReference type="NCBI Taxonomy" id="593750"/>
    <lineage>
        <taxon>Archaea</taxon>
        <taxon>Methanobacteriati</taxon>
        <taxon>Methanobacteriota</taxon>
        <taxon>Stenosarchaea group</taxon>
        <taxon>Methanomicrobia</taxon>
        <taxon>Methanomicrobiales</taxon>
        <taxon>Methanoregulaceae</taxon>
        <taxon>Methanoregula</taxon>
    </lineage>
</organism>
<protein>
    <submittedName>
        <fullName evidence="6">Large-conductance mechanosensitive channel</fullName>
    </submittedName>
</protein>
<dbReference type="InterPro" id="IPR036019">
    <property type="entry name" value="MscL_channel"/>
</dbReference>
<dbReference type="Proteomes" id="UP000010824">
    <property type="component" value="Chromosome"/>
</dbReference>
<feature type="transmembrane region" description="Helical" evidence="5">
    <location>
        <begin position="38"/>
        <end position="57"/>
    </location>
</feature>
<dbReference type="InterPro" id="IPR037673">
    <property type="entry name" value="MSC/AndL"/>
</dbReference>
<dbReference type="GeneID" id="14307780"/>
<dbReference type="Gene3D" id="1.10.1200.120">
    <property type="entry name" value="Large-conductance mechanosensitive channel, MscL, domain 1"/>
    <property type="match status" value="1"/>
</dbReference>
<sequence length="125" mass="13309">MVDKTLGNAEKMIGGGVSTLGKGAEGFSKEFMDFLNKYQVIGLAVAFVIGTAATKLVNSTVNDIIMPIIAVIIPGGDWRLATLEIGPLKFLVGDYAGAIIDFVIIALVIFLLVKYIMKGDTTKKV</sequence>
<feature type="transmembrane region" description="Helical" evidence="5">
    <location>
        <begin position="64"/>
        <end position="83"/>
    </location>
</feature>
<dbReference type="KEGG" id="mfo:Metfor_1391"/>
<dbReference type="SUPFAM" id="SSF81330">
    <property type="entry name" value="Gated mechanosensitive channel"/>
    <property type="match status" value="1"/>
</dbReference>
<dbReference type="EMBL" id="CP003167">
    <property type="protein sequence ID" value="AGB02430.1"/>
    <property type="molecule type" value="Genomic_DNA"/>
</dbReference>
<keyword evidence="3 5" id="KW-1133">Transmembrane helix</keyword>
<evidence type="ECO:0000256" key="2">
    <source>
        <dbReference type="ARBA" id="ARBA00022692"/>
    </source>
</evidence>
<evidence type="ECO:0000256" key="1">
    <source>
        <dbReference type="ARBA" id="ARBA00004141"/>
    </source>
</evidence>
<dbReference type="GO" id="GO:0016020">
    <property type="term" value="C:membrane"/>
    <property type="evidence" value="ECO:0007669"/>
    <property type="project" value="UniProtKB-SubCell"/>
</dbReference>
<keyword evidence="2 5" id="KW-0812">Transmembrane</keyword>
<evidence type="ECO:0000313" key="7">
    <source>
        <dbReference type="Proteomes" id="UP000010824"/>
    </source>
</evidence>
<dbReference type="Pfam" id="PF01741">
    <property type="entry name" value="MscL"/>
    <property type="match status" value="1"/>
</dbReference>
<evidence type="ECO:0000256" key="3">
    <source>
        <dbReference type="ARBA" id="ARBA00022989"/>
    </source>
</evidence>
<evidence type="ECO:0000256" key="4">
    <source>
        <dbReference type="ARBA" id="ARBA00023136"/>
    </source>
</evidence>
<reference evidence="7" key="1">
    <citation type="submission" date="2011-12" db="EMBL/GenBank/DDBJ databases">
        <title>Complete sequence of Methanoregula formicicum SMSP.</title>
        <authorList>
            <person name="Lucas S."/>
            <person name="Han J."/>
            <person name="Lapidus A."/>
            <person name="Cheng J.-F."/>
            <person name="Goodwin L."/>
            <person name="Pitluck S."/>
            <person name="Peters L."/>
            <person name="Ovchinnikova G."/>
            <person name="Teshima H."/>
            <person name="Detter J.C."/>
            <person name="Han C."/>
            <person name="Tapia R."/>
            <person name="Land M."/>
            <person name="Hauser L."/>
            <person name="Kyrpides N."/>
            <person name="Ivanova N."/>
            <person name="Pagani I."/>
            <person name="Imachi H."/>
            <person name="Tamaki H."/>
            <person name="Sekiguchi Y."/>
            <person name="Kamagata Y."/>
            <person name="Cadillo-Quiroz H."/>
            <person name="Zinder S."/>
            <person name="Liu W.-T."/>
            <person name="Woyke T."/>
        </authorList>
    </citation>
    <scope>NUCLEOTIDE SEQUENCE [LARGE SCALE GENOMIC DNA]</scope>
    <source>
        <strain evidence="7">DSM 22288 / NBRC 105244 / SMSP</strain>
    </source>
</reference>
<dbReference type="InParanoid" id="L0HEH7"/>
<dbReference type="PANTHER" id="PTHR30266:SF2">
    <property type="entry name" value="LARGE-CONDUCTANCE MECHANOSENSITIVE CHANNEL"/>
    <property type="match status" value="1"/>
</dbReference>
<dbReference type="RefSeq" id="WP_015285393.1">
    <property type="nucleotide sequence ID" value="NC_019943.1"/>
</dbReference>
<comment type="subcellular location">
    <subcellularLocation>
        <location evidence="1">Membrane</location>
        <topology evidence="1">Multi-pass membrane protein</topology>
    </subcellularLocation>
</comment>
<feature type="transmembrane region" description="Helical" evidence="5">
    <location>
        <begin position="95"/>
        <end position="117"/>
    </location>
</feature>
<dbReference type="PANTHER" id="PTHR30266">
    <property type="entry name" value="MECHANOSENSITIVE CHANNEL MSCL"/>
    <property type="match status" value="1"/>
</dbReference>
<keyword evidence="4 5" id="KW-0472">Membrane</keyword>
<evidence type="ECO:0000313" key="6">
    <source>
        <dbReference type="EMBL" id="AGB02430.1"/>
    </source>
</evidence>
<name>L0HEH7_METFS</name>
<dbReference type="OrthoDB" id="137361at2157"/>
<reference evidence="6 7" key="2">
    <citation type="journal article" date="2014" name="Genome Announc.">
        <title>Complete Genome Sequence of Methanoregula formicica SMSPT, a Mesophilic Hydrogenotrophic Methanogen Isolated from a Methanogenic Upflow Anaerobic Sludge Blanket Reactor.</title>
        <authorList>
            <person name="Yamamoto K."/>
            <person name="Tamaki H."/>
            <person name="Cadillo-Quiroz H."/>
            <person name="Imachi H."/>
            <person name="Kyrpides N."/>
            <person name="Woyke T."/>
            <person name="Goodwin L."/>
            <person name="Zinder S.H."/>
            <person name="Kamagata Y."/>
            <person name="Liu W.T."/>
        </authorList>
    </citation>
    <scope>NUCLEOTIDE SEQUENCE [LARGE SCALE GENOMIC DNA]</scope>
    <source>
        <strain evidence="7">DSM 22288 / NBRC 105244 / SMSP</strain>
    </source>
</reference>